<dbReference type="AlphaFoldDB" id="A0A437PUA1"/>
<dbReference type="EMBL" id="SACY01000002">
    <property type="protein sequence ID" value="RVU25810.1"/>
    <property type="molecule type" value="Genomic_DNA"/>
</dbReference>
<dbReference type="SUPFAM" id="SSF82185">
    <property type="entry name" value="Histone H3 K4-specific methyltransferase SET7/9 N-terminal domain"/>
    <property type="match status" value="1"/>
</dbReference>
<evidence type="ECO:0000313" key="2">
    <source>
        <dbReference type="Proteomes" id="UP000282832"/>
    </source>
</evidence>
<protein>
    <recommendedName>
        <fullName evidence="3">Toxin-antitoxin system YwqK family antitoxin</fullName>
    </recommendedName>
</protein>
<gene>
    <name evidence="1" type="ORF">EOJ36_05170</name>
</gene>
<dbReference type="Gene3D" id="3.90.930.1">
    <property type="match status" value="1"/>
</dbReference>
<name>A0A437PUA1_9BACT</name>
<sequence length="316" mass="36559">MQKLFLLLFFIGLNLGIQAQKIDFSSNKKPLIDTTVHSKGLLGGRLSTGLEGTGEKVKKAKEDFNKIKNDSQDILNDLGIHRVGKSISRNIKKKFQPKDEYEGIKTINRISTYGSGNRATVEEVAVIKYVEDEKVSGYLQEIWWFDTQQNRIVNTPLKDAKNPLICHGPYRKFVNQVLVEEGFFYQGGKDGRWEKYGTENELLDKISYQKGFPKESTINYYDAEKQKIKEVIPRVYGKVRGQYLSFFPNGLLAEEGKLDDSIKVGRWREFHEKGASGRLKKEWRFGKDKFEDFKPVLIQERDNQAKVIYQNPDKWD</sequence>
<proteinExistence type="predicted"/>
<comment type="caution">
    <text evidence="1">The sequence shown here is derived from an EMBL/GenBank/DDBJ whole genome shotgun (WGS) entry which is preliminary data.</text>
</comment>
<dbReference type="OrthoDB" id="978586at2"/>
<dbReference type="RefSeq" id="WP_127803037.1">
    <property type="nucleotide sequence ID" value="NZ_SACY01000002.1"/>
</dbReference>
<evidence type="ECO:0008006" key="3">
    <source>
        <dbReference type="Google" id="ProtNLM"/>
    </source>
</evidence>
<reference evidence="1 2" key="1">
    <citation type="submission" date="2019-01" db="EMBL/GenBank/DDBJ databases">
        <authorList>
            <person name="Chen W.-M."/>
        </authorList>
    </citation>
    <scope>NUCLEOTIDE SEQUENCE [LARGE SCALE GENOMIC DNA]</scope>
    <source>
        <strain evidence="1 2">FSY-15</strain>
    </source>
</reference>
<keyword evidence="2" id="KW-1185">Reference proteome</keyword>
<accession>A0A437PUA1</accession>
<evidence type="ECO:0000313" key="1">
    <source>
        <dbReference type="EMBL" id="RVU25810.1"/>
    </source>
</evidence>
<dbReference type="Proteomes" id="UP000282832">
    <property type="component" value="Unassembled WGS sequence"/>
</dbReference>
<organism evidence="1 2">
    <name type="scientific">Sandaracinomonas limnophila</name>
    <dbReference type="NCBI Taxonomy" id="1862386"/>
    <lineage>
        <taxon>Bacteria</taxon>
        <taxon>Pseudomonadati</taxon>
        <taxon>Bacteroidota</taxon>
        <taxon>Cytophagia</taxon>
        <taxon>Cytophagales</taxon>
        <taxon>Flectobacillaceae</taxon>
        <taxon>Sandaracinomonas</taxon>
    </lineage>
</organism>